<organism evidence="1 2">
    <name type="scientific">Asbolus verrucosus</name>
    <name type="common">Desert ironclad beetle</name>
    <dbReference type="NCBI Taxonomy" id="1661398"/>
    <lineage>
        <taxon>Eukaryota</taxon>
        <taxon>Metazoa</taxon>
        <taxon>Ecdysozoa</taxon>
        <taxon>Arthropoda</taxon>
        <taxon>Hexapoda</taxon>
        <taxon>Insecta</taxon>
        <taxon>Pterygota</taxon>
        <taxon>Neoptera</taxon>
        <taxon>Endopterygota</taxon>
        <taxon>Coleoptera</taxon>
        <taxon>Polyphaga</taxon>
        <taxon>Cucujiformia</taxon>
        <taxon>Tenebrionidae</taxon>
        <taxon>Pimeliinae</taxon>
        <taxon>Asbolus</taxon>
    </lineage>
</organism>
<sequence>MIEKGNKIIPGESCPESKTKTIREANVKIVIKNHRIIGEASLEAKPMIRIDLNVLCVVLKNIRLNALIEKNIYSLIMRK</sequence>
<protein>
    <submittedName>
        <fullName evidence="1">Uncharacterized protein</fullName>
    </submittedName>
</protein>
<gene>
    <name evidence="1" type="ORF">BDFB_000306</name>
</gene>
<evidence type="ECO:0000313" key="2">
    <source>
        <dbReference type="Proteomes" id="UP000292052"/>
    </source>
</evidence>
<accession>A0A482VWR8</accession>
<name>A0A482VWR8_ASBVE</name>
<dbReference type="AlphaFoldDB" id="A0A482VWR8"/>
<dbReference type="EMBL" id="QDEB01054775">
    <property type="protein sequence ID" value="RZC37214.1"/>
    <property type="molecule type" value="Genomic_DNA"/>
</dbReference>
<comment type="caution">
    <text evidence="1">The sequence shown here is derived from an EMBL/GenBank/DDBJ whole genome shotgun (WGS) entry which is preliminary data.</text>
</comment>
<reference evidence="1 2" key="1">
    <citation type="submission" date="2017-03" db="EMBL/GenBank/DDBJ databases">
        <title>Genome of the blue death feigning beetle - Asbolus verrucosus.</title>
        <authorList>
            <person name="Rider S.D."/>
        </authorList>
    </citation>
    <scope>NUCLEOTIDE SEQUENCE [LARGE SCALE GENOMIC DNA]</scope>
    <source>
        <strain evidence="1">Butters</strain>
        <tissue evidence="1">Head and leg muscle</tissue>
    </source>
</reference>
<proteinExistence type="predicted"/>
<evidence type="ECO:0000313" key="1">
    <source>
        <dbReference type="EMBL" id="RZC37214.1"/>
    </source>
</evidence>
<keyword evidence="2" id="KW-1185">Reference proteome</keyword>
<dbReference type="Proteomes" id="UP000292052">
    <property type="component" value="Unassembled WGS sequence"/>
</dbReference>